<keyword evidence="7" id="KW-0378">Hydrolase</keyword>
<evidence type="ECO:0000256" key="3">
    <source>
        <dbReference type="ARBA" id="ARBA00008575"/>
    </source>
</evidence>
<dbReference type="PROSITE" id="PS50893">
    <property type="entry name" value="ABC_TRANSPORTER_2"/>
    <property type="match status" value="1"/>
</dbReference>
<evidence type="ECO:0000256" key="10">
    <source>
        <dbReference type="ARBA" id="ARBA00022989"/>
    </source>
</evidence>
<dbReference type="GO" id="GO:0006635">
    <property type="term" value="P:fatty acid beta-oxidation"/>
    <property type="evidence" value="ECO:0007669"/>
    <property type="project" value="TreeGrafter"/>
</dbReference>
<keyword evidence="12" id="KW-0576">Peroxisome</keyword>
<dbReference type="AlphaFoldDB" id="A0AAF0DSU3"/>
<dbReference type="SMART" id="SM00382">
    <property type="entry name" value="AAA"/>
    <property type="match status" value="1"/>
</dbReference>
<evidence type="ECO:0000256" key="11">
    <source>
        <dbReference type="ARBA" id="ARBA00023136"/>
    </source>
</evidence>
<organism evidence="16 17">
    <name type="scientific">Malassezia brasiliensis</name>
    <dbReference type="NCBI Taxonomy" id="1821822"/>
    <lineage>
        <taxon>Eukaryota</taxon>
        <taxon>Fungi</taxon>
        <taxon>Dikarya</taxon>
        <taxon>Basidiomycota</taxon>
        <taxon>Ustilaginomycotina</taxon>
        <taxon>Malasseziomycetes</taxon>
        <taxon>Malasseziales</taxon>
        <taxon>Malasseziaceae</taxon>
        <taxon>Malassezia</taxon>
    </lineage>
</organism>
<feature type="transmembrane region" description="Helical" evidence="14">
    <location>
        <begin position="162"/>
        <end position="183"/>
    </location>
</feature>
<evidence type="ECO:0000256" key="14">
    <source>
        <dbReference type="SAM" id="Phobius"/>
    </source>
</evidence>
<dbReference type="GO" id="GO:0140359">
    <property type="term" value="F:ABC-type transporter activity"/>
    <property type="evidence" value="ECO:0007669"/>
    <property type="project" value="InterPro"/>
</dbReference>
<feature type="transmembrane region" description="Helical" evidence="14">
    <location>
        <begin position="121"/>
        <end position="142"/>
    </location>
</feature>
<sequence length="828" mass="92297">MAVQSRLRPAWESVRMKLMERAINFAVFYSRNYNTIQRGLSVVFFAGLLAGIAAMFAPRKSKRQGSGSNANAGAVSKRKGRGGKQGGSAPPRVAIDHLFFKRLRFLLRLLFPSWHSKETGLLVSFTVILIIRTVLSLVVADLDGRIVASLVRGQKAAFFRNVMLWMGIAVPAVFTNSMITYLSSSLSVAFRVRLTDYIQHRYLQNLTFYKLTNLDDRVKNADQLITVDVQLFSRALATLYGNIALPLLDVFLYNYQLMRSVGAETMIVTTSVIRLTAVLLQKLTPPFGQYAATEQQLEGEYRFSHARLIENSEEVGFYRGQELEKHLIDRHYFSLIKHINRVFHIRIGHGMMEEGIVKWLWGAIGLVICSAPVFLQIPGLSGGSGGDMGSRTQLFVTNRRLLLSSSDAMGRIMYSYKELSELAGYTSRLMELIEVMDDVENGRAQKRLVSSGSEDEKQKKADIFNQRGAIDEDSNEVIFDEVPIVSPNGDVLVQKLSFHIHPGQHLLIIGPNGCGKSSMFRILGGLWPVYGGKVAKPPNADFTYIPQRPYLSLGTLRDQIIYPDTVEEMHAKGVTDEDLFKILELLQIQNIVEREGGWDVKREWRDALSGGDKQRIAMARLFYHKPKYAILDECTSAVTLDIERIMYDHATELGITMMTVSHRPSLWKYHSHVLQYDGQGGYVFTELDADKRLKLQEEKQQLEQKLLLLPKWQERKEELEAILSQRTRSRGNSMHSIEPPAALTEAVPAETKAAEPQVVEPKAAAPTKATTPKKGRKAPKADAAPAPPPSATTAPVNTDAPGQSGSNTSGPAPPINIAELGGKKPSSK</sequence>
<dbReference type="GO" id="GO:0016887">
    <property type="term" value="F:ATP hydrolysis activity"/>
    <property type="evidence" value="ECO:0007669"/>
    <property type="project" value="InterPro"/>
</dbReference>
<dbReference type="GO" id="GO:0015910">
    <property type="term" value="P:long-chain fatty acid import into peroxisome"/>
    <property type="evidence" value="ECO:0007669"/>
    <property type="project" value="TreeGrafter"/>
</dbReference>
<keyword evidence="17" id="KW-1185">Reference proteome</keyword>
<dbReference type="InterPro" id="IPR036640">
    <property type="entry name" value="ABC1_TM_sf"/>
</dbReference>
<dbReference type="PANTHER" id="PTHR11384">
    <property type="entry name" value="ATP-BINDING CASSETTE, SUB-FAMILY D MEMBER"/>
    <property type="match status" value="1"/>
</dbReference>
<dbReference type="GO" id="GO:0012505">
    <property type="term" value="C:endomembrane system"/>
    <property type="evidence" value="ECO:0007669"/>
    <property type="project" value="UniProtKB-SubCell"/>
</dbReference>
<evidence type="ECO:0000313" key="16">
    <source>
        <dbReference type="EMBL" id="WFC95555.1"/>
    </source>
</evidence>
<evidence type="ECO:0000259" key="15">
    <source>
        <dbReference type="PROSITE" id="PS50893"/>
    </source>
</evidence>
<feature type="compositionally biased region" description="Low complexity" evidence="13">
    <location>
        <begin position="761"/>
        <end position="770"/>
    </location>
</feature>
<dbReference type="InterPro" id="IPR011527">
    <property type="entry name" value="ABC1_TM_dom"/>
</dbReference>
<evidence type="ECO:0000313" key="17">
    <source>
        <dbReference type="Proteomes" id="UP001216638"/>
    </source>
</evidence>
<proteinExistence type="inferred from homology"/>
<evidence type="ECO:0000256" key="13">
    <source>
        <dbReference type="SAM" id="MobiDB-lite"/>
    </source>
</evidence>
<reference evidence="16" key="1">
    <citation type="submission" date="2023-03" db="EMBL/GenBank/DDBJ databases">
        <title>Mating type loci evolution in Malassezia.</title>
        <authorList>
            <person name="Coelho M.A."/>
        </authorList>
    </citation>
    <scope>NUCLEOTIDE SEQUENCE</scope>
    <source>
        <strain evidence="16">CBS 14135</strain>
    </source>
</reference>
<evidence type="ECO:0000256" key="2">
    <source>
        <dbReference type="ARBA" id="ARBA00004275"/>
    </source>
</evidence>
<dbReference type="PANTHER" id="PTHR11384:SF69">
    <property type="entry name" value="PEROXISOMAL LONG-CHAIN FATTY ACID IMPORT PROTEIN 1"/>
    <property type="match status" value="1"/>
</dbReference>
<keyword evidence="5 14" id="KW-0812">Transmembrane</keyword>
<keyword evidence="9" id="KW-1278">Translocase</keyword>
<keyword evidence="8 16" id="KW-0067">ATP-binding</keyword>
<dbReference type="GO" id="GO:0005778">
    <property type="term" value="C:peroxisomal membrane"/>
    <property type="evidence" value="ECO:0007669"/>
    <property type="project" value="TreeGrafter"/>
</dbReference>
<dbReference type="Gene3D" id="3.40.50.300">
    <property type="entry name" value="P-loop containing nucleotide triphosphate hydrolases"/>
    <property type="match status" value="1"/>
</dbReference>
<dbReference type="Proteomes" id="UP001216638">
    <property type="component" value="Chromosome 2"/>
</dbReference>
<name>A0AAF0DSU3_9BASI</name>
<feature type="transmembrane region" description="Helical" evidence="14">
    <location>
        <begin position="39"/>
        <end position="57"/>
    </location>
</feature>
<feature type="region of interest" description="Disordered" evidence="13">
    <location>
        <begin position="61"/>
        <end position="89"/>
    </location>
</feature>
<dbReference type="InterPro" id="IPR003593">
    <property type="entry name" value="AAA+_ATPase"/>
</dbReference>
<dbReference type="InterPro" id="IPR017871">
    <property type="entry name" value="ABC_transporter-like_CS"/>
</dbReference>
<evidence type="ECO:0000256" key="6">
    <source>
        <dbReference type="ARBA" id="ARBA00022741"/>
    </source>
</evidence>
<feature type="domain" description="ABC transporter" evidence="15">
    <location>
        <begin position="477"/>
        <end position="703"/>
    </location>
</feature>
<dbReference type="GO" id="GO:0042760">
    <property type="term" value="P:very long-chain fatty acid catabolic process"/>
    <property type="evidence" value="ECO:0007669"/>
    <property type="project" value="TreeGrafter"/>
</dbReference>
<comment type="subcellular location">
    <subcellularLocation>
        <location evidence="1">Endomembrane system</location>
        <topology evidence="1">Multi-pass membrane protein</topology>
    </subcellularLocation>
    <subcellularLocation>
        <location evidence="2">Peroxisome</location>
    </subcellularLocation>
</comment>
<dbReference type="GO" id="GO:0005324">
    <property type="term" value="F:long-chain fatty acid transmembrane transporter activity"/>
    <property type="evidence" value="ECO:0007669"/>
    <property type="project" value="TreeGrafter"/>
</dbReference>
<dbReference type="FunFam" id="3.40.50.300:FF:000800">
    <property type="entry name" value="ATP-binding cassette sub-family D member 1"/>
    <property type="match status" value="1"/>
</dbReference>
<keyword evidence="11 14" id="KW-0472">Membrane</keyword>
<evidence type="ECO:0000256" key="12">
    <source>
        <dbReference type="ARBA" id="ARBA00023140"/>
    </source>
</evidence>
<dbReference type="CDD" id="cd03223">
    <property type="entry name" value="ABCD_peroxisomal_ALDP"/>
    <property type="match status" value="1"/>
</dbReference>
<evidence type="ECO:0000256" key="1">
    <source>
        <dbReference type="ARBA" id="ARBA00004127"/>
    </source>
</evidence>
<evidence type="ECO:0000256" key="9">
    <source>
        <dbReference type="ARBA" id="ARBA00022967"/>
    </source>
</evidence>
<gene>
    <name evidence="16" type="primary">PXA2</name>
    <name evidence="16" type="ORF">MBRA1_002203</name>
</gene>
<keyword evidence="10 14" id="KW-1133">Transmembrane helix</keyword>
<evidence type="ECO:0000256" key="8">
    <source>
        <dbReference type="ARBA" id="ARBA00022840"/>
    </source>
</evidence>
<dbReference type="SUPFAM" id="SSF52540">
    <property type="entry name" value="P-loop containing nucleoside triphosphate hydrolases"/>
    <property type="match status" value="1"/>
</dbReference>
<dbReference type="GO" id="GO:0007031">
    <property type="term" value="P:peroxisome organization"/>
    <property type="evidence" value="ECO:0007669"/>
    <property type="project" value="TreeGrafter"/>
</dbReference>
<comment type="similarity">
    <text evidence="3">Belongs to the ABC transporter superfamily. ABCD family. Peroxisomal fatty acyl CoA transporter (TC 3.A.1.203) subfamily.</text>
</comment>
<keyword evidence="6" id="KW-0547">Nucleotide-binding</keyword>
<dbReference type="InterPro" id="IPR050835">
    <property type="entry name" value="ABC_transporter_sub-D"/>
</dbReference>
<dbReference type="PROSITE" id="PS00211">
    <property type="entry name" value="ABC_TRANSPORTER_1"/>
    <property type="match status" value="1"/>
</dbReference>
<feature type="region of interest" description="Disordered" evidence="13">
    <location>
        <begin position="748"/>
        <end position="828"/>
    </location>
</feature>
<feature type="compositionally biased region" description="Polar residues" evidence="13">
    <location>
        <begin position="800"/>
        <end position="810"/>
    </location>
</feature>
<dbReference type="GO" id="GO:0005524">
    <property type="term" value="F:ATP binding"/>
    <property type="evidence" value="ECO:0007669"/>
    <property type="project" value="UniProtKB-KW"/>
</dbReference>
<evidence type="ECO:0000256" key="5">
    <source>
        <dbReference type="ARBA" id="ARBA00022692"/>
    </source>
</evidence>
<dbReference type="InterPro" id="IPR003439">
    <property type="entry name" value="ABC_transporter-like_ATP-bd"/>
</dbReference>
<evidence type="ECO:0000256" key="4">
    <source>
        <dbReference type="ARBA" id="ARBA00022448"/>
    </source>
</evidence>
<dbReference type="EMBL" id="CP119952">
    <property type="protein sequence ID" value="WFC95555.1"/>
    <property type="molecule type" value="Genomic_DNA"/>
</dbReference>
<protein>
    <submittedName>
        <fullName evidence="16">ATP-binding cassette long-chain fatty acid transporter pxa2</fullName>
    </submittedName>
</protein>
<dbReference type="Pfam" id="PF00005">
    <property type="entry name" value="ABC_tran"/>
    <property type="match status" value="1"/>
</dbReference>
<dbReference type="InterPro" id="IPR027417">
    <property type="entry name" value="P-loop_NTPase"/>
</dbReference>
<accession>A0AAF0DSU3</accession>
<dbReference type="Pfam" id="PF06472">
    <property type="entry name" value="ABC_membrane_2"/>
    <property type="match status" value="1"/>
</dbReference>
<evidence type="ECO:0000256" key="7">
    <source>
        <dbReference type="ARBA" id="ARBA00022801"/>
    </source>
</evidence>
<keyword evidence="4" id="KW-0813">Transport</keyword>
<dbReference type="Gene3D" id="1.20.1560.10">
    <property type="entry name" value="ABC transporter type 1, transmembrane domain"/>
    <property type="match status" value="1"/>
</dbReference>